<comment type="caution">
    <text evidence="1">The sequence shown here is derived from an EMBL/GenBank/DDBJ whole genome shotgun (WGS) entry which is preliminary data.</text>
</comment>
<evidence type="ECO:0000313" key="1">
    <source>
        <dbReference type="EMBL" id="KKK93170.1"/>
    </source>
</evidence>
<proteinExistence type="predicted"/>
<dbReference type="EMBL" id="LAZR01047889">
    <property type="protein sequence ID" value="KKK93170.1"/>
    <property type="molecule type" value="Genomic_DNA"/>
</dbReference>
<accession>A0A0F9A4T2</accession>
<name>A0A0F9A4T2_9ZZZZ</name>
<reference evidence="1" key="1">
    <citation type="journal article" date="2015" name="Nature">
        <title>Complex archaea that bridge the gap between prokaryotes and eukaryotes.</title>
        <authorList>
            <person name="Spang A."/>
            <person name="Saw J.H."/>
            <person name="Jorgensen S.L."/>
            <person name="Zaremba-Niedzwiedzka K."/>
            <person name="Martijn J."/>
            <person name="Lind A.E."/>
            <person name="van Eijk R."/>
            <person name="Schleper C."/>
            <person name="Guy L."/>
            <person name="Ettema T.J."/>
        </authorList>
    </citation>
    <scope>NUCLEOTIDE SEQUENCE</scope>
</reference>
<dbReference type="AlphaFoldDB" id="A0A0F9A4T2"/>
<feature type="non-terminal residue" evidence="1">
    <location>
        <position position="1"/>
    </location>
</feature>
<feature type="non-terminal residue" evidence="1">
    <location>
        <position position="437"/>
    </location>
</feature>
<gene>
    <name evidence="1" type="ORF">LCGC14_2695560</name>
</gene>
<sequence length="437" mass="49087">ELHPDGPVRCAGFDRDQPIPRPVTDPYIPMISYTEEQTEELAYGALRRILEESRIASDFDIGLDRIIRARGDGKAEAVSASPNARDGARTTFEHADETHRFLLDGLKRTWTVMLANLAKRPLADPWALETTTAPEPGANSVAEGTMRYAYEMAEKNGSGRARLFFFHRQASDKHDLDTDAGLRNAVVEASGPYIVEWSDVDRIAESFREPDADLPYLERVWLNRPVQAAGIAFDIERWNELAKPEHVVPDGALIALGFDGSRYDDATALVGTEIETGFQWPLGIWQHPPQAVVWEVPKMEVDGIVDDAFERWEVCRMYCDPPKWEGWIAIWAGRYGDKRVVEWWTNRRKPMAYAIRAFKSAMRAGELTHNGDQVLTSHIANARRLYTQLIDDEGKKLWILRKERPDSPKKIDGAMAAILSLEACTDSVADGLLVGAG</sequence>
<protein>
    <submittedName>
        <fullName evidence="1">Uncharacterized protein</fullName>
    </submittedName>
</protein>
<organism evidence="1">
    <name type="scientific">marine sediment metagenome</name>
    <dbReference type="NCBI Taxonomy" id="412755"/>
    <lineage>
        <taxon>unclassified sequences</taxon>
        <taxon>metagenomes</taxon>
        <taxon>ecological metagenomes</taxon>
    </lineage>
</organism>